<dbReference type="PANTHER" id="PTHR12460:SF0">
    <property type="entry name" value="CID DOMAIN-CONTAINING PROTEIN-RELATED"/>
    <property type="match status" value="1"/>
</dbReference>
<feature type="region of interest" description="Disordered" evidence="4">
    <location>
        <begin position="476"/>
        <end position="496"/>
    </location>
</feature>
<evidence type="ECO:0000256" key="1">
    <source>
        <dbReference type="PROSITE-ProRule" id="PRU00108"/>
    </source>
</evidence>
<accession>A0A9P3HJS0</accession>
<dbReference type="Pfam" id="PF00046">
    <property type="entry name" value="Homeodomain"/>
    <property type="match status" value="1"/>
</dbReference>
<feature type="domain" description="Homeobox" evidence="5">
    <location>
        <begin position="155"/>
        <end position="214"/>
    </location>
</feature>
<dbReference type="GO" id="GO:0000993">
    <property type="term" value="F:RNA polymerase II complex binding"/>
    <property type="evidence" value="ECO:0007669"/>
    <property type="project" value="TreeGrafter"/>
</dbReference>
<keyword evidence="2 3" id="KW-0539">Nucleus</keyword>
<reference evidence="7" key="2">
    <citation type="journal article" date="2022" name="Microbiol. Resour. Announc.">
        <title>Whole-Genome Sequence of Entomortierella parvispora E1425, a Mucoromycotan Fungus Associated with Burkholderiaceae-Related Endosymbiotic Bacteria.</title>
        <authorList>
            <person name="Herlambang A."/>
            <person name="Guo Y."/>
            <person name="Takashima Y."/>
            <person name="Narisawa K."/>
            <person name="Ohta H."/>
            <person name="Nishizawa T."/>
        </authorList>
    </citation>
    <scope>NUCLEOTIDE SEQUENCE</scope>
    <source>
        <strain evidence="7">E1425</strain>
    </source>
</reference>
<dbReference type="InterPro" id="IPR009057">
    <property type="entry name" value="Homeodomain-like_sf"/>
</dbReference>
<evidence type="ECO:0000313" key="7">
    <source>
        <dbReference type="EMBL" id="GJJ77999.1"/>
    </source>
</evidence>
<dbReference type="AlphaFoldDB" id="A0A9P3HJS0"/>
<feature type="region of interest" description="Disordered" evidence="4">
    <location>
        <begin position="235"/>
        <end position="318"/>
    </location>
</feature>
<dbReference type="InterPro" id="IPR017923">
    <property type="entry name" value="TFIIS_N"/>
</dbReference>
<feature type="compositionally biased region" description="Basic and acidic residues" evidence="4">
    <location>
        <begin position="476"/>
        <end position="494"/>
    </location>
</feature>
<reference evidence="7" key="1">
    <citation type="submission" date="2021-11" db="EMBL/GenBank/DDBJ databases">
        <authorList>
            <person name="Herlambang A."/>
            <person name="Guo Y."/>
            <person name="Takashima Y."/>
            <person name="Nishizawa T."/>
        </authorList>
    </citation>
    <scope>NUCLEOTIDE SEQUENCE</scope>
    <source>
        <strain evidence="7">E1425</strain>
    </source>
</reference>
<dbReference type="SUPFAM" id="SSF46689">
    <property type="entry name" value="Homeodomain-like"/>
    <property type="match status" value="1"/>
</dbReference>
<dbReference type="SUPFAM" id="SSF47676">
    <property type="entry name" value="Conserved domain common to transcription factors TFIIS, elongin A, CRSP70"/>
    <property type="match status" value="1"/>
</dbReference>
<keyword evidence="8" id="KW-1185">Reference proteome</keyword>
<dbReference type="CDD" id="cd00086">
    <property type="entry name" value="homeodomain"/>
    <property type="match status" value="1"/>
</dbReference>
<comment type="subcellular location">
    <subcellularLocation>
        <location evidence="2 3">Nucleus</location>
    </subcellularLocation>
</comment>
<keyword evidence="1 3" id="KW-0238">DNA-binding</keyword>
<feature type="domain" description="TFIIS N-terminal" evidence="6">
    <location>
        <begin position="389"/>
        <end position="468"/>
    </location>
</feature>
<dbReference type="InterPro" id="IPR001356">
    <property type="entry name" value="HD"/>
</dbReference>
<feature type="region of interest" description="Disordered" evidence="4">
    <location>
        <begin position="540"/>
        <end position="571"/>
    </location>
</feature>
<feature type="compositionally biased region" description="Acidic residues" evidence="4">
    <location>
        <begin position="676"/>
        <end position="687"/>
    </location>
</feature>
<feature type="region of interest" description="Disordered" evidence="4">
    <location>
        <begin position="670"/>
        <end position="693"/>
    </location>
</feature>
<proteinExistence type="predicted"/>
<feature type="region of interest" description="Disordered" evidence="4">
    <location>
        <begin position="109"/>
        <end position="144"/>
    </location>
</feature>
<evidence type="ECO:0000259" key="5">
    <source>
        <dbReference type="PROSITE" id="PS50071"/>
    </source>
</evidence>
<dbReference type="SMART" id="SM00389">
    <property type="entry name" value="HOX"/>
    <property type="match status" value="1"/>
</dbReference>
<name>A0A9P3HJS0_9FUNG</name>
<dbReference type="PROSITE" id="PS51319">
    <property type="entry name" value="TFIIS_N"/>
    <property type="match status" value="1"/>
</dbReference>
<dbReference type="GO" id="GO:0005634">
    <property type="term" value="C:nucleus"/>
    <property type="evidence" value="ECO:0007669"/>
    <property type="project" value="UniProtKB-SubCell"/>
</dbReference>
<dbReference type="Gene3D" id="1.20.930.10">
    <property type="entry name" value="Conserved domain common to transcription factors TFIIS, elongin A, CRSP70"/>
    <property type="match status" value="1"/>
</dbReference>
<dbReference type="GO" id="GO:0031124">
    <property type="term" value="P:mRNA 3'-end processing"/>
    <property type="evidence" value="ECO:0007669"/>
    <property type="project" value="TreeGrafter"/>
</dbReference>
<evidence type="ECO:0000256" key="4">
    <source>
        <dbReference type="SAM" id="MobiDB-lite"/>
    </source>
</evidence>
<dbReference type="Pfam" id="PF08711">
    <property type="entry name" value="Med26"/>
    <property type="match status" value="1"/>
</dbReference>
<feature type="compositionally biased region" description="Low complexity" evidence="4">
    <location>
        <begin position="915"/>
        <end position="945"/>
    </location>
</feature>
<feature type="region of interest" description="Disordered" evidence="4">
    <location>
        <begin position="915"/>
        <end position="962"/>
    </location>
</feature>
<dbReference type="OrthoDB" id="6159439at2759"/>
<dbReference type="Proteomes" id="UP000827284">
    <property type="component" value="Unassembled WGS sequence"/>
</dbReference>
<dbReference type="PANTHER" id="PTHR12460">
    <property type="entry name" value="CYCLIN-DEPENDENT KINASE INHIBITOR-RELATED PROTEIN"/>
    <property type="match status" value="1"/>
</dbReference>
<dbReference type="PROSITE" id="PS50071">
    <property type="entry name" value="HOMEOBOX_2"/>
    <property type="match status" value="1"/>
</dbReference>
<dbReference type="GO" id="GO:0003677">
    <property type="term" value="F:DNA binding"/>
    <property type="evidence" value="ECO:0007669"/>
    <property type="project" value="UniProtKB-UniRule"/>
</dbReference>
<evidence type="ECO:0000256" key="2">
    <source>
        <dbReference type="PROSITE-ProRule" id="PRU00649"/>
    </source>
</evidence>
<feature type="compositionally biased region" description="Basic and acidic residues" evidence="4">
    <location>
        <begin position="259"/>
        <end position="269"/>
    </location>
</feature>
<evidence type="ECO:0000256" key="3">
    <source>
        <dbReference type="RuleBase" id="RU000682"/>
    </source>
</evidence>
<evidence type="ECO:0000313" key="8">
    <source>
        <dbReference type="Proteomes" id="UP000827284"/>
    </source>
</evidence>
<dbReference type="EMBL" id="BQFW01000014">
    <property type="protein sequence ID" value="GJJ77999.1"/>
    <property type="molecule type" value="Genomic_DNA"/>
</dbReference>
<comment type="caution">
    <text evidence="7">The sequence shown here is derived from an EMBL/GenBank/DDBJ whole genome shotgun (WGS) entry which is preliminary data.</text>
</comment>
<gene>
    <name evidence="7" type="ORF">EMPS_10358</name>
</gene>
<evidence type="ECO:0000259" key="6">
    <source>
        <dbReference type="PROSITE" id="PS51319"/>
    </source>
</evidence>
<feature type="compositionally biased region" description="Low complexity" evidence="4">
    <location>
        <begin position="542"/>
        <end position="571"/>
    </location>
</feature>
<evidence type="ECO:0008006" key="9">
    <source>
        <dbReference type="Google" id="ProtNLM"/>
    </source>
</evidence>
<feature type="region of interest" description="Disordered" evidence="4">
    <location>
        <begin position="583"/>
        <end position="602"/>
    </location>
</feature>
<feature type="DNA-binding region" description="Homeobox" evidence="1">
    <location>
        <begin position="157"/>
        <end position="215"/>
    </location>
</feature>
<sequence>MMVHNPIDGLMTENNPEVTVMADAGAVKPDVTMTDVGIDAKYSALVAASTASENNDKQMALDPPPMSANTVVVESSMVIQSPAESTLPPPPLGHSRRVVASSVVPKQPFKPYPNVAQRSTSRSLSPSPLPSPSPSLEEEPVRTGVDPRTTYMNRVEGQKNRFLFSDTHNQILETAFQINHSAVSVKVELAQKIGCTELQIVNWFSRRRQREKERLSESTATNTVSKKLEVLEKTSIRSASVPTGTPDEKHAEPAANKSILDEKRVESVAKRAGAYSGQKPSLAEPKPKDERPSLTASDAPRATRPEKPNSEAITGTLGGAEIQKRVSQLVQGGTIIGPEQVRVFISLMNAARDNEGRRSPLNALLMTVRSRSSKAAEISKRFVKENGGLALRKWIEAGKEDFSLPGNKNMLMNTIEIAKALPFDFEALKECKLGVTVKQLAKDDEAQQDLRNSALALEKQWRQLVSSTFDISKLSEKATRDHGGKRAENKRDAPFEAVDMPLPKFIKGKSTGPVELTKKAQIRENAAFFKDIGLTLRTNTGSANSPSSPSQSVSSPSQAVSSPTISAPAPASVTSTAAQALVSTLPSSPSQDSPSSSTITVPSSASDLVSSILANAAVLKMIASKASANSELENSPAVATPVAAPTKLNKPKKTVRFKNPDELVSIRYIDPRPLPGEEEEDSEDEDLAFAGGPGDEDSAMFYLGYGGSSMRPVFMMTEARMVPLLRGDHWSPPLEIAVDEDHQVSRGELSTEKEAQEKRELETLSANYFQVAYIPPSPAEPDPDPVPLDPTTVKPIVLNDGTEVLLGSLKLLEQLTSSSAAPTSAYNPYEGYGQAYGAQYADASQQQQYSVNAAAGSYANLYAGAGTGYTPQLQQDSSYVVPTQQAEATTAPVTAAFPDAQTTLALLQMLQQHAQQPQQQQPTQNYQEQYQQTYQQPQQQATYGQNATYPYYFQNNQPPSSS</sequence>
<organism evidence="7 8">
    <name type="scientific">Entomortierella parvispora</name>
    <dbReference type="NCBI Taxonomy" id="205924"/>
    <lineage>
        <taxon>Eukaryota</taxon>
        <taxon>Fungi</taxon>
        <taxon>Fungi incertae sedis</taxon>
        <taxon>Mucoromycota</taxon>
        <taxon>Mortierellomycotina</taxon>
        <taxon>Mortierellomycetes</taxon>
        <taxon>Mortierellales</taxon>
        <taxon>Mortierellaceae</taxon>
        <taxon>Entomortierella</taxon>
    </lineage>
</organism>
<feature type="compositionally biased region" description="Polar residues" evidence="4">
    <location>
        <begin position="953"/>
        <end position="962"/>
    </location>
</feature>
<protein>
    <recommendedName>
        <fullName evidence="9">Homeobox domain-containing protein</fullName>
    </recommendedName>
</protein>
<dbReference type="InterPro" id="IPR035441">
    <property type="entry name" value="TFIIS/LEDGF_dom_sf"/>
</dbReference>
<keyword evidence="1 3" id="KW-0371">Homeobox</keyword>
<dbReference type="Gene3D" id="1.10.10.60">
    <property type="entry name" value="Homeodomain-like"/>
    <property type="match status" value="1"/>
</dbReference>